<feature type="region of interest" description="Disordered" evidence="6">
    <location>
        <begin position="440"/>
        <end position="473"/>
    </location>
</feature>
<name>A0ABD2QR75_9SOLN</name>
<feature type="active site" evidence="4">
    <location>
        <position position="305"/>
    </location>
</feature>
<protein>
    <recommendedName>
        <fullName evidence="2">poly(ADP-ribose) glycohydrolase</fullName>
        <ecNumber evidence="2">3.2.1.143</ecNumber>
    </recommendedName>
</protein>
<dbReference type="AlphaFoldDB" id="A0ABD2QR75"/>
<dbReference type="InterPro" id="IPR048362">
    <property type="entry name" value="PARG_helical"/>
</dbReference>
<dbReference type="EMBL" id="JBJKTR010000024">
    <property type="protein sequence ID" value="KAL3321652.1"/>
    <property type="molecule type" value="Genomic_DNA"/>
</dbReference>
<dbReference type="EC" id="3.2.1.143" evidence="2"/>
<feature type="active site" evidence="4">
    <location>
        <position position="306"/>
    </location>
</feature>
<dbReference type="Pfam" id="PF05028">
    <property type="entry name" value="PARG_cat_C"/>
    <property type="match status" value="1"/>
</dbReference>
<dbReference type="PANTHER" id="PTHR12837:SF13">
    <property type="entry name" value="POLY(ADP-RIBOSE) GLYCOHYDROLASE"/>
    <property type="match status" value="1"/>
</dbReference>
<feature type="binding site" evidence="5">
    <location>
        <position position="290"/>
    </location>
    <ligand>
        <name>substrate</name>
    </ligand>
</feature>
<dbReference type="InterPro" id="IPR007724">
    <property type="entry name" value="Poly_GlycHdrlase"/>
</dbReference>
<feature type="binding site" evidence="5">
    <location>
        <position position="345"/>
    </location>
    <ligand>
        <name>substrate</name>
    </ligand>
</feature>
<feature type="compositionally biased region" description="Polar residues" evidence="6">
    <location>
        <begin position="440"/>
        <end position="466"/>
    </location>
</feature>
<comment type="caution">
    <text evidence="9">The sequence shown here is derived from an EMBL/GenBank/DDBJ whole genome shotgun (WGS) entry which is preliminary data.</text>
</comment>
<keyword evidence="3" id="KW-0378">Hydrolase</keyword>
<evidence type="ECO:0000256" key="4">
    <source>
        <dbReference type="PIRSR" id="PIRSR607724-1"/>
    </source>
</evidence>
<evidence type="ECO:0000256" key="2">
    <source>
        <dbReference type="ARBA" id="ARBA00012255"/>
    </source>
</evidence>
<sequence>MKKNNTYNELCNCRRESLLLMEKREDLESILPFLPFSLRSSSLFWTAPVAEALTDLSKGPHHSKIDSGEALFIAISDIRNSLSLPNFSIDTSASQGFALFFDDLLPRDEAAKWFKEVVPQLANLLLRLPSLLETHYENADDGVLKGVKTGLRLLESQEPGIVFLSQELIGALLSCALFCIFPTSNRGAKHLPMINFDHLFACLHDHYEEAFENKLKCIVHYFGRICSSIPVGFVSFERKVLSLEYSPSCIPYPKEKLWSQSNISLCHFEISVSGLIEDQSREAIEVDFANMYLGGGALVRGCVQEEIRFMFNPELIAGMLFLPCMADNEAIEIVGTERFSSYTGYASSFRFNGDYVDKKDIDVLGRRKTRIVAIDALCCPGKSQYRLEGLLREINKAFCGFMDQCKCHQYQQLFKDDQTVKATGGRSIVNLLSLGHTSTSSQATESLGHTSTSSQATEGTSGNQLARNHKGHGCPPFDNQHEIGVVTGNWGCGAFGGDPQLKAMLQWIAASQAMRPFILYYTFGLEALQMLEQVIQWIVSHKWTAGELWNVLVEYSSQRSREKTRVGFFNWLIPSLSSHDDMLNDSYDDQTCSCC</sequence>
<evidence type="ECO:0000256" key="3">
    <source>
        <dbReference type="ARBA" id="ARBA00022801"/>
    </source>
</evidence>
<dbReference type="GO" id="GO:0004649">
    <property type="term" value="F:poly(ADP-ribose) glycohydrolase activity"/>
    <property type="evidence" value="ECO:0007669"/>
    <property type="project" value="UniProtKB-EC"/>
</dbReference>
<accession>A0ABD2QR75</accession>
<evidence type="ECO:0000259" key="7">
    <source>
        <dbReference type="Pfam" id="PF05028"/>
    </source>
</evidence>
<dbReference type="Pfam" id="PF20811">
    <property type="entry name" value="PARG_cat_N"/>
    <property type="match status" value="1"/>
</dbReference>
<reference evidence="9 10" key="1">
    <citation type="submission" date="2024-05" db="EMBL/GenBank/DDBJ databases">
        <title>De novo assembly of an allotetraploid wild potato.</title>
        <authorList>
            <person name="Hosaka A.J."/>
        </authorList>
    </citation>
    <scope>NUCLEOTIDE SEQUENCE [LARGE SCALE GENOMIC DNA]</scope>
    <source>
        <tissue evidence="9">Young leaves</tissue>
    </source>
</reference>
<feature type="active site" evidence="4">
    <location>
        <position position="287"/>
    </location>
</feature>
<evidence type="ECO:0000313" key="10">
    <source>
        <dbReference type="Proteomes" id="UP001627284"/>
    </source>
</evidence>
<evidence type="ECO:0000256" key="6">
    <source>
        <dbReference type="SAM" id="MobiDB-lite"/>
    </source>
</evidence>
<dbReference type="PANTHER" id="PTHR12837">
    <property type="entry name" value="POLY ADP-RIBOSE GLYCOHYDROLASE"/>
    <property type="match status" value="1"/>
</dbReference>
<evidence type="ECO:0000313" key="9">
    <source>
        <dbReference type="EMBL" id="KAL3321652.1"/>
    </source>
</evidence>
<keyword evidence="10" id="KW-1185">Reference proteome</keyword>
<organism evidence="9 10">
    <name type="scientific">Solanum stoloniferum</name>
    <dbReference type="NCBI Taxonomy" id="62892"/>
    <lineage>
        <taxon>Eukaryota</taxon>
        <taxon>Viridiplantae</taxon>
        <taxon>Streptophyta</taxon>
        <taxon>Embryophyta</taxon>
        <taxon>Tracheophyta</taxon>
        <taxon>Spermatophyta</taxon>
        <taxon>Magnoliopsida</taxon>
        <taxon>eudicotyledons</taxon>
        <taxon>Gunneridae</taxon>
        <taxon>Pentapetalae</taxon>
        <taxon>asterids</taxon>
        <taxon>lamiids</taxon>
        <taxon>Solanales</taxon>
        <taxon>Solanaceae</taxon>
        <taxon>Solanoideae</taxon>
        <taxon>Solaneae</taxon>
        <taxon>Solanum</taxon>
    </lineage>
</organism>
<dbReference type="Proteomes" id="UP001627284">
    <property type="component" value="Unassembled WGS sequence"/>
</dbReference>
<dbReference type="InterPro" id="IPR046372">
    <property type="entry name" value="PARG_cat_C"/>
</dbReference>
<evidence type="ECO:0000259" key="8">
    <source>
        <dbReference type="Pfam" id="PF20811"/>
    </source>
</evidence>
<evidence type="ECO:0000256" key="1">
    <source>
        <dbReference type="ARBA" id="ARBA00009545"/>
    </source>
</evidence>
<feature type="domain" description="PARG catalytic Macro" evidence="7">
    <location>
        <begin position="257"/>
        <end position="529"/>
    </location>
</feature>
<gene>
    <name evidence="9" type="ORF">AABB24_039321</name>
</gene>
<comment type="similarity">
    <text evidence="1">Belongs to the poly(ADP-ribose) glycohydrolase family.</text>
</comment>
<feature type="domain" description="PARG helical" evidence="8">
    <location>
        <begin position="107"/>
        <end position="238"/>
    </location>
</feature>
<feature type="binding site" evidence="5">
    <location>
        <position position="304"/>
    </location>
    <ligand>
        <name>substrate</name>
    </ligand>
</feature>
<proteinExistence type="inferred from homology"/>
<evidence type="ECO:0000256" key="5">
    <source>
        <dbReference type="PIRSR" id="PIRSR607724-2"/>
    </source>
</evidence>